<dbReference type="Gene3D" id="3.30.390.80">
    <property type="entry name" value="DNA repair protein Rad52/59/22"/>
    <property type="match status" value="1"/>
</dbReference>
<keyword evidence="3" id="KW-0233">DNA recombination</keyword>
<evidence type="ECO:0000256" key="5">
    <source>
        <dbReference type="SAM" id="MobiDB-lite"/>
    </source>
</evidence>
<dbReference type="InterPro" id="IPR041247">
    <property type="entry name" value="Rad52_fam"/>
</dbReference>
<name>A0AAJ7J3F3_9HYME</name>
<proteinExistence type="inferred from homology"/>
<evidence type="ECO:0000313" key="6">
    <source>
        <dbReference type="Proteomes" id="UP000694925"/>
    </source>
</evidence>
<dbReference type="AlphaFoldDB" id="A0AAJ7J3F3"/>
<dbReference type="GeneID" id="108627027"/>
<evidence type="ECO:0000256" key="4">
    <source>
        <dbReference type="ARBA" id="ARBA00023204"/>
    </source>
</evidence>
<dbReference type="GO" id="GO:0045002">
    <property type="term" value="P:double-strand break repair via single-strand annealing"/>
    <property type="evidence" value="ECO:0007669"/>
    <property type="project" value="TreeGrafter"/>
</dbReference>
<dbReference type="InterPro" id="IPR007232">
    <property type="entry name" value="Rad52_Rad59_Rad22"/>
</dbReference>
<evidence type="ECO:0000256" key="1">
    <source>
        <dbReference type="ARBA" id="ARBA00006638"/>
    </source>
</evidence>
<keyword evidence="6" id="KW-1185">Reference proteome</keyword>
<comment type="similarity">
    <text evidence="1">Belongs to the RAD52 family.</text>
</comment>
<dbReference type="InterPro" id="IPR042525">
    <property type="entry name" value="Rad52_Rad59_Rad22_sf"/>
</dbReference>
<evidence type="ECO:0000313" key="7">
    <source>
        <dbReference type="RefSeq" id="XP_017883533.1"/>
    </source>
</evidence>
<reference evidence="7" key="1">
    <citation type="submission" date="2025-08" db="UniProtKB">
        <authorList>
            <consortium name="RefSeq"/>
        </authorList>
    </citation>
    <scope>IDENTIFICATION</scope>
    <source>
        <tissue evidence="7">Whole body</tissue>
    </source>
</reference>
<accession>A0AAJ7J3F3</accession>
<evidence type="ECO:0000256" key="3">
    <source>
        <dbReference type="ARBA" id="ARBA00023172"/>
    </source>
</evidence>
<dbReference type="PANTHER" id="PTHR12132">
    <property type="entry name" value="DNA REPAIR AND RECOMBINATION PROTEIN RAD52, RAD59"/>
    <property type="match status" value="1"/>
</dbReference>
<feature type="region of interest" description="Disordered" evidence="5">
    <location>
        <begin position="222"/>
        <end position="263"/>
    </location>
</feature>
<feature type="compositionally biased region" description="Basic and acidic residues" evidence="5">
    <location>
        <begin position="239"/>
        <end position="253"/>
    </location>
</feature>
<organism evidence="6 7">
    <name type="scientific">Ceratina calcarata</name>
    <dbReference type="NCBI Taxonomy" id="156304"/>
    <lineage>
        <taxon>Eukaryota</taxon>
        <taxon>Metazoa</taxon>
        <taxon>Ecdysozoa</taxon>
        <taxon>Arthropoda</taxon>
        <taxon>Hexapoda</taxon>
        <taxon>Insecta</taxon>
        <taxon>Pterygota</taxon>
        <taxon>Neoptera</taxon>
        <taxon>Endopterygota</taxon>
        <taxon>Hymenoptera</taxon>
        <taxon>Apocrita</taxon>
        <taxon>Aculeata</taxon>
        <taxon>Apoidea</taxon>
        <taxon>Anthophila</taxon>
        <taxon>Apidae</taxon>
        <taxon>Ceratina</taxon>
        <taxon>Zadontomerus</taxon>
    </lineage>
</organism>
<dbReference type="PANTHER" id="PTHR12132:SF1">
    <property type="entry name" value="DNA REPAIR PROTEIN RAD52 HOMOLOG"/>
    <property type="match status" value="1"/>
</dbReference>
<gene>
    <name evidence="7" type="primary">LOC108627027</name>
</gene>
<dbReference type="RefSeq" id="XP_017883533.1">
    <property type="nucleotide sequence ID" value="XM_018028044.2"/>
</dbReference>
<protein>
    <submittedName>
        <fullName evidence="7">DNA repair protein RAD52 homolog</fullName>
    </submittedName>
</protein>
<keyword evidence="4" id="KW-0234">DNA repair</keyword>
<dbReference type="Pfam" id="PF04098">
    <property type="entry name" value="Rad52_Rad22"/>
    <property type="match status" value="1"/>
</dbReference>
<dbReference type="Proteomes" id="UP000694925">
    <property type="component" value="Unplaced"/>
</dbReference>
<evidence type="ECO:0000256" key="2">
    <source>
        <dbReference type="ARBA" id="ARBA00022763"/>
    </source>
</evidence>
<dbReference type="GO" id="GO:0000724">
    <property type="term" value="P:double-strand break repair via homologous recombination"/>
    <property type="evidence" value="ECO:0007669"/>
    <property type="project" value="TreeGrafter"/>
</dbReference>
<keyword evidence="2" id="KW-0227">DNA damage</keyword>
<dbReference type="GO" id="GO:0005634">
    <property type="term" value="C:nucleus"/>
    <property type="evidence" value="ECO:0007669"/>
    <property type="project" value="TreeGrafter"/>
</dbReference>
<dbReference type="KEGG" id="ccal:108627027"/>
<sequence length="281" mass="32302">MNPNYPSCIKIPSTNSKQDATITVGGNIARASMMEIQETEILYNELVLIADRIFGERKWSHIVTNQEIDSVESFMGKYVCGCVTFLKIQLSDGVFHEDMGYYYTEAAIKSVSIQSARIGSHVDAFKRVLSCFGKEIGHEIQKLSKTPKLDKITDYKTDLEYFETLEPCAQSTPLLEVNATRQNSSNIPKSLNNVQLTVTKPEIQKTVQKPLEHKVDNVMRPIQSNTIYEKKQTNGKTEQNAKKELTEEEALRNERKRKQMEKQAEYKRLMKEREQQRLNKL</sequence>
<dbReference type="GO" id="GO:0006312">
    <property type="term" value="P:mitotic recombination"/>
    <property type="evidence" value="ECO:0007669"/>
    <property type="project" value="TreeGrafter"/>
</dbReference>
<dbReference type="SUPFAM" id="SSF54768">
    <property type="entry name" value="dsRNA-binding domain-like"/>
    <property type="match status" value="1"/>
</dbReference>